<comment type="caution">
    <text evidence="1">The sequence shown here is derived from an EMBL/GenBank/DDBJ whole genome shotgun (WGS) entry which is preliminary data.</text>
</comment>
<gene>
    <name evidence="1" type="ORF">B193_0130</name>
</gene>
<dbReference type="EMBL" id="ALAO01000021">
    <property type="protein sequence ID" value="EKO41134.1"/>
    <property type="molecule type" value="Genomic_DNA"/>
</dbReference>
<protein>
    <submittedName>
        <fullName evidence="1">Uncharacterized protein</fullName>
    </submittedName>
</protein>
<sequence>MYEIERQLAMSAKMMENSLGSLKVYEPVWLKQIDAINHIARQIQDFSGAVNSSLSAILFRVQEYVEKINHCGSLTVGGAASPLQDLLDRVRDSSVVLHRSSGGAFEGFLSRTAIVGEEYSNLLTRYADELGIGSEGFELSIDENCSVDGKDIEAVSEIALSLDEIRISLFDGDGCRRPSPDYILEKIRSISSSDIKKAVLFLLLVFFSNFILGPFANNCYNAVVGGADIRAIQKIIRGSGFSSDFYSVASHSMTAVGEDNSFVVGKVKRGQVVYEICCAKKEVFVEFTDVDGKTVRGWVPKKYVKPVVPRKKRKPETKRNDVRINS</sequence>
<dbReference type="Proteomes" id="UP000006272">
    <property type="component" value="Unassembled WGS sequence"/>
</dbReference>
<name>K6GJ66_9BACT</name>
<evidence type="ECO:0000313" key="2">
    <source>
        <dbReference type="Proteomes" id="UP000006272"/>
    </source>
</evidence>
<evidence type="ECO:0000313" key="1">
    <source>
        <dbReference type="EMBL" id="EKO41134.1"/>
    </source>
</evidence>
<accession>K6GJ66</accession>
<dbReference type="AlphaFoldDB" id="K6GJ66"/>
<proteinExistence type="predicted"/>
<organism evidence="1 2">
    <name type="scientific">Solidesulfovibrio magneticus str. Maddingley MBC34</name>
    <dbReference type="NCBI Taxonomy" id="1206767"/>
    <lineage>
        <taxon>Bacteria</taxon>
        <taxon>Pseudomonadati</taxon>
        <taxon>Thermodesulfobacteriota</taxon>
        <taxon>Desulfovibrionia</taxon>
        <taxon>Desulfovibrionales</taxon>
        <taxon>Desulfovibrionaceae</taxon>
        <taxon>Solidesulfovibrio</taxon>
    </lineage>
</organism>
<reference evidence="1 2" key="1">
    <citation type="submission" date="2012-07" db="EMBL/GenBank/DDBJ databases">
        <title>Draft genome sequence of Desulfovibrio magneticus str. Maddingley MBC34 obtained from a metagenomic sequence of a methanogenic enrichment isolated from coal-seam formation water in Victoria, Australia.</title>
        <authorList>
            <person name="Greenfield P."/>
            <person name="Hendry P."/>
            <person name="Li D."/>
            <person name="Rosewarne C.P."/>
            <person name="Tran-Dinh N."/>
            <person name="Elbourne L.D.H."/>
            <person name="Paulsen I.T."/>
            <person name="Midgley D.J."/>
        </authorList>
    </citation>
    <scope>NUCLEOTIDE SEQUENCE [LARGE SCALE GENOMIC DNA]</scope>
    <source>
        <strain evidence="2">Maddingley MBC34</strain>
    </source>
</reference>